<protein>
    <recommendedName>
        <fullName evidence="1">N-acetyltransferase domain-containing protein</fullName>
    </recommendedName>
</protein>
<dbReference type="InterPro" id="IPR000182">
    <property type="entry name" value="GNAT_dom"/>
</dbReference>
<proteinExistence type="predicted"/>
<dbReference type="FunFam" id="3.40.630.30:FF:000076">
    <property type="entry name" value="Blast:N-acetyltransferase 6"/>
    <property type="match status" value="1"/>
</dbReference>
<evidence type="ECO:0000313" key="3">
    <source>
        <dbReference type="Proteomes" id="UP001329430"/>
    </source>
</evidence>
<feature type="domain" description="N-acetyltransferase" evidence="1">
    <location>
        <begin position="6"/>
        <end position="145"/>
    </location>
</feature>
<organism evidence="2 3">
    <name type="scientific">Pyrocoelia pectoralis</name>
    <dbReference type="NCBI Taxonomy" id="417401"/>
    <lineage>
        <taxon>Eukaryota</taxon>
        <taxon>Metazoa</taxon>
        <taxon>Ecdysozoa</taxon>
        <taxon>Arthropoda</taxon>
        <taxon>Hexapoda</taxon>
        <taxon>Insecta</taxon>
        <taxon>Pterygota</taxon>
        <taxon>Neoptera</taxon>
        <taxon>Endopterygota</taxon>
        <taxon>Coleoptera</taxon>
        <taxon>Polyphaga</taxon>
        <taxon>Elateriformia</taxon>
        <taxon>Elateroidea</taxon>
        <taxon>Lampyridae</taxon>
        <taxon>Lampyrinae</taxon>
        <taxon>Pyrocoelia</taxon>
    </lineage>
</organism>
<dbReference type="Proteomes" id="UP001329430">
    <property type="component" value="Chromosome 2"/>
</dbReference>
<dbReference type="Gene3D" id="3.40.630.30">
    <property type="match status" value="1"/>
</dbReference>
<sequence length="182" mass="20770">MDLQVVPLHKYPQYKEECCNLINDEWKRSTTARMRSLESSCDILPTNLILLKENRIIGHCKLSIVPSMKNACFVESVVIDKLLRGNGYGKHLMITAEEYCKNILKLEVIYLSTKGQELFYSKLGYSVCQPISIYGSSISNVNTYHCDKTEKTNVNKSFPCPPPMPKSSFISDTTKIYMNKIL</sequence>
<gene>
    <name evidence="2" type="ORF">RI129_002570</name>
</gene>
<evidence type="ECO:0000313" key="2">
    <source>
        <dbReference type="EMBL" id="KAK5647678.1"/>
    </source>
</evidence>
<dbReference type="GO" id="GO:1905502">
    <property type="term" value="F:acetyl-CoA binding"/>
    <property type="evidence" value="ECO:0007669"/>
    <property type="project" value="TreeGrafter"/>
</dbReference>
<dbReference type="EMBL" id="JAVRBK010000002">
    <property type="protein sequence ID" value="KAK5647678.1"/>
    <property type="molecule type" value="Genomic_DNA"/>
</dbReference>
<dbReference type="AlphaFoldDB" id="A0AAN7ZTR6"/>
<dbReference type="CDD" id="cd04301">
    <property type="entry name" value="NAT_SF"/>
    <property type="match status" value="1"/>
</dbReference>
<dbReference type="InterPro" id="IPR039840">
    <property type="entry name" value="NAA80"/>
</dbReference>
<dbReference type="SUPFAM" id="SSF55729">
    <property type="entry name" value="Acyl-CoA N-acyltransferases (Nat)"/>
    <property type="match status" value="1"/>
</dbReference>
<dbReference type="PANTHER" id="PTHR13538">
    <property type="entry name" value="N-ACETYLTRANSFERASE 6"/>
    <property type="match status" value="1"/>
</dbReference>
<keyword evidence="3" id="KW-1185">Reference proteome</keyword>
<dbReference type="PANTHER" id="PTHR13538:SF4">
    <property type="entry name" value="N-ALPHA-ACETYLTRANSFERASE 80"/>
    <property type="match status" value="1"/>
</dbReference>
<dbReference type="PROSITE" id="PS51186">
    <property type="entry name" value="GNAT"/>
    <property type="match status" value="1"/>
</dbReference>
<evidence type="ECO:0000259" key="1">
    <source>
        <dbReference type="PROSITE" id="PS51186"/>
    </source>
</evidence>
<comment type="caution">
    <text evidence="2">The sequence shown here is derived from an EMBL/GenBank/DDBJ whole genome shotgun (WGS) entry which is preliminary data.</text>
</comment>
<dbReference type="GO" id="GO:0005737">
    <property type="term" value="C:cytoplasm"/>
    <property type="evidence" value="ECO:0007669"/>
    <property type="project" value="TreeGrafter"/>
</dbReference>
<name>A0AAN7ZTR6_9COLE</name>
<reference evidence="2 3" key="1">
    <citation type="journal article" date="2024" name="Insects">
        <title>An Improved Chromosome-Level Genome Assembly of the Firefly Pyrocoelia pectoralis.</title>
        <authorList>
            <person name="Fu X."/>
            <person name="Meyer-Rochow V.B."/>
            <person name="Ballantyne L."/>
            <person name="Zhu X."/>
        </authorList>
    </citation>
    <scope>NUCLEOTIDE SEQUENCE [LARGE SCALE GENOMIC DNA]</scope>
    <source>
        <strain evidence="2">XCY_ONT2</strain>
    </source>
</reference>
<accession>A0AAN7ZTR6</accession>
<dbReference type="GO" id="GO:0008080">
    <property type="term" value="F:N-acetyltransferase activity"/>
    <property type="evidence" value="ECO:0007669"/>
    <property type="project" value="InterPro"/>
</dbReference>
<dbReference type="Pfam" id="PF00583">
    <property type="entry name" value="Acetyltransf_1"/>
    <property type="match status" value="1"/>
</dbReference>
<dbReference type="InterPro" id="IPR016181">
    <property type="entry name" value="Acyl_CoA_acyltransferase"/>
</dbReference>